<evidence type="ECO:0000256" key="4">
    <source>
        <dbReference type="ARBA" id="ARBA00023128"/>
    </source>
</evidence>
<protein>
    <recommendedName>
        <fullName evidence="6">Large ribosomal subunit protein uL29m</fullName>
    </recommendedName>
</protein>
<name>A0A0N5AQW8_9BILA</name>
<keyword evidence="3" id="KW-0689">Ribosomal protein</keyword>
<dbReference type="PANTHER" id="PTHR21183:SF18">
    <property type="entry name" value="LARGE RIBOSOMAL SUBUNIT PROTEIN UL29M"/>
    <property type="match status" value="1"/>
</dbReference>
<dbReference type="Gene3D" id="6.10.330.20">
    <property type="match status" value="1"/>
</dbReference>
<keyword evidence="7" id="KW-1185">Reference proteome</keyword>
<dbReference type="GO" id="GO:0005762">
    <property type="term" value="C:mitochondrial large ribosomal subunit"/>
    <property type="evidence" value="ECO:0007669"/>
    <property type="project" value="TreeGrafter"/>
</dbReference>
<proteinExistence type="inferred from homology"/>
<evidence type="ECO:0000313" key="8">
    <source>
        <dbReference type="WBParaSite" id="SMUV_0000709501-mRNA-1"/>
    </source>
</evidence>
<evidence type="ECO:0000256" key="2">
    <source>
        <dbReference type="ARBA" id="ARBA00009254"/>
    </source>
</evidence>
<dbReference type="InterPro" id="IPR038340">
    <property type="entry name" value="MRP-L47_sf"/>
</dbReference>
<comment type="subcellular location">
    <subcellularLocation>
        <location evidence="1">Mitochondrion</location>
    </subcellularLocation>
</comment>
<dbReference type="PANTHER" id="PTHR21183">
    <property type="entry name" value="RIBOSOMAL PROTEIN L47, MITOCHONDRIAL-RELATED"/>
    <property type="match status" value="1"/>
</dbReference>
<dbReference type="AlphaFoldDB" id="A0A0N5AQW8"/>
<dbReference type="STRING" id="451379.A0A0N5AQW8"/>
<accession>A0A0N5AQW8</accession>
<keyword evidence="5" id="KW-0687">Ribonucleoprotein</keyword>
<evidence type="ECO:0000256" key="5">
    <source>
        <dbReference type="ARBA" id="ARBA00023274"/>
    </source>
</evidence>
<reference evidence="8" key="1">
    <citation type="submission" date="2017-02" db="UniProtKB">
        <authorList>
            <consortium name="WormBaseParasite"/>
        </authorList>
    </citation>
    <scope>IDENTIFICATION</scope>
</reference>
<dbReference type="Proteomes" id="UP000046393">
    <property type="component" value="Unplaced"/>
</dbReference>
<dbReference type="GO" id="GO:0003735">
    <property type="term" value="F:structural constituent of ribosome"/>
    <property type="evidence" value="ECO:0007669"/>
    <property type="project" value="InterPro"/>
</dbReference>
<dbReference type="WBParaSite" id="SMUV_0000709501-mRNA-1">
    <property type="protein sequence ID" value="SMUV_0000709501-mRNA-1"/>
    <property type="gene ID" value="SMUV_0000709501"/>
</dbReference>
<evidence type="ECO:0000256" key="6">
    <source>
        <dbReference type="ARBA" id="ARBA00035289"/>
    </source>
</evidence>
<keyword evidence="4" id="KW-0496">Mitochondrion</keyword>
<evidence type="ECO:0000256" key="1">
    <source>
        <dbReference type="ARBA" id="ARBA00004173"/>
    </source>
</evidence>
<evidence type="ECO:0000256" key="3">
    <source>
        <dbReference type="ARBA" id="ARBA00022980"/>
    </source>
</evidence>
<organism evidence="7 8">
    <name type="scientific">Syphacia muris</name>
    <dbReference type="NCBI Taxonomy" id="451379"/>
    <lineage>
        <taxon>Eukaryota</taxon>
        <taxon>Metazoa</taxon>
        <taxon>Ecdysozoa</taxon>
        <taxon>Nematoda</taxon>
        <taxon>Chromadorea</taxon>
        <taxon>Rhabditida</taxon>
        <taxon>Spirurina</taxon>
        <taxon>Oxyuridomorpha</taxon>
        <taxon>Oxyuroidea</taxon>
        <taxon>Oxyuridae</taxon>
        <taxon>Syphacia</taxon>
    </lineage>
</organism>
<dbReference type="InterPro" id="IPR010729">
    <property type="entry name" value="Ribosomal_uL29_mit"/>
</dbReference>
<dbReference type="GO" id="GO:0032543">
    <property type="term" value="P:mitochondrial translation"/>
    <property type="evidence" value="ECO:0007669"/>
    <property type="project" value="TreeGrafter"/>
</dbReference>
<dbReference type="Pfam" id="PF06984">
    <property type="entry name" value="MRP-L47"/>
    <property type="match status" value="1"/>
</dbReference>
<evidence type="ECO:0000313" key="7">
    <source>
        <dbReference type="Proteomes" id="UP000046393"/>
    </source>
</evidence>
<comment type="similarity">
    <text evidence="2">Belongs to the universal ribosomal protein uL29 family.</text>
</comment>
<sequence length="226" mass="26909">LVSRLVIEIQVANKRCFSNTLLNNFFDEEENWGKSELRPIKRPGRAWTEDELRLKSNTDLHKLWFVLLKERNMLLTMKAAYDKRMMSLPNPERLFHVKQAYIFSMKNLESVVHERNDAYFRLETGVGADPPERTVTSFAGFTYKRPAKEHLLPGEVTGEKEYEVPYLDDDAYMMQKLWNEKEHWKQRDAEEDKWRNEKLSEDMERFKRGAPRCISKLSQLGPHHKF</sequence>